<organism evidence="2 3">
    <name type="scientific">Prymnesium parvum</name>
    <name type="common">Toxic golden alga</name>
    <dbReference type="NCBI Taxonomy" id="97485"/>
    <lineage>
        <taxon>Eukaryota</taxon>
        <taxon>Haptista</taxon>
        <taxon>Haptophyta</taxon>
        <taxon>Prymnesiophyceae</taxon>
        <taxon>Prymnesiales</taxon>
        <taxon>Prymnesiaceae</taxon>
        <taxon>Prymnesium</taxon>
    </lineage>
</organism>
<feature type="compositionally biased region" description="Polar residues" evidence="1">
    <location>
        <begin position="414"/>
        <end position="428"/>
    </location>
</feature>
<reference evidence="2 3" key="1">
    <citation type="journal article" date="2024" name="Science">
        <title>Giant polyketide synthase enzymes in the biosynthesis of giant marine polyether toxins.</title>
        <authorList>
            <person name="Fallon T.R."/>
            <person name="Shende V.V."/>
            <person name="Wierzbicki I.H."/>
            <person name="Pendleton A.L."/>
            <person name="Watervoot N.F."/>
            <person name="Auber R.P."/>
            <person name="Gonzalez D.J."/>
            <person name="Wisecaver J.H."/>
            <person name="Moore B.S."/>
        </authorList>
    </citation>
    <scope>NUCLEOTIDE SEQUENCE [LARGE SCALE GENOMIC DNA]</scope>
    <source>
        <strain evidence="2 3">12B1</strain>
    </source>
</reference>
<comment type="caution">
    <text evidence="2">The sequence shown here is derived from an EMBL/GenBank/DDBJ whole genome shotgun (WGS) entry which is preliminary data.</text>
</comment>
<evidence type="ECO:0000313" key="3">
    <source>
        <dbReference type="Proteomes" id="UP001515480"/>
    </source>
</evidence>
<feature type="region of interest" description="Disordered" evidence="1">
    <location>
        <begin position="86"/>
        <end position="114"/>
    </location>
</feature>
<feature type="region of interest" description="Disordered" evidence="1">
    <location>
        <begin position="140"/>
        <end position="206"/>
    </location>
</feature>
<feature type="compositionally biased region" description="Basic and acidic residues" evidence="1">
    <location>
        <begin position="429"/>
        <end position="442"/>
    </location>
</feature>
<sequence length="506" mass="54372">MPQKVVPSKGEVQPVEPSPDELIEALNESRDCEIIVMDMVEELLDLTHDSLRKKHIREATITHTATGIIEDITVMLAWHFNDCDPGEPSAASSATWRPDREARPAEIDSWSRGAVPARKSKAFAPLPAGSALAVAVGGLGESRSTSVPPRSPPRSAARAPSRPPTSTSNVRTEDASPPVQSSLFIAKPAVPPVKKKKEPPLVTDSERRAAQLRAEQQEEHERMERMKAELKGKDYIYDNKGGLIPLEPYAPDKLPAYQQAPRIAVSEAAKPATKGTSAVSKSTRKGGNKLKVDFTKPPGFKELDSMQPPLIDSMVVREGVKLIEGDAVKGGEPLPSVPERMSRKEFELKVMGGGADTGMAASRSVTDAASFHADESLMQPSTATEPFSPSIGGRMAVEEPSTQDPAMLPVYKPTSHTSLGRGTEPRNNITRERGGTAVKERLPPPMLPATVGFGLELPYASLHTDALASLSSTKKLAFTSPRSIPPASVKTANSTLLKQVTSHQHS</sequence>
<feature type="region of interest" description="Disordered" evidence="1">
    <location>
        <begin position="400"/>
        <end position="443"/>
    </location>
</feature>
<dbReference type="EMBL" id="JBGBPQ010000016">
    <property type="protein sequence ID" value="KAL1508763.1"/>
    <property type="molecule type" value="Genomic_DNA"/>
</dbReference>
<feature type="compositionally biased region" description="Basic and acidic residues" evidence="1">
    <location>
        <begin position="97"/>
        <end position="106"/>
    </location>
</feature>
<dbReference type="PANTHER" id="PTHR34438:SF1">
    <property type="entry name" value="CHROMOSOME 2 OPEN READING FRAME 81"/>
    <property type="match status" value="1"/>
</dbReference>
<dbReference type="Proteomes" id="UP001515480">
    <property type="component" value="Unassembled WGS sequence"/>
</dbReference>
<accession>A0AB34J0D6</accession>
<evidence type="ECO:0000256" key="1">
    <source>
        <dbReference type="SAM" id="MobiDB-lite"/>
    </source>
</evidence>
<dbReference type="PANTHER" id="PTHR34438">
    <property type="entry name" value="SI:DKEY-97L20.6"/>
    <property type="match status" value="1"/>
</dbReference>
<keyword evidence="3" id="KW-1185">Reference proteome</keyword>
<name>A0AB34J0D6_PRYPA</name>
<dbReference type="InterPro" id="IPR028042">
    <property type="entry name" value="DUF4639"/>
</dbReference>
<protein>
    <submittedName>
        <fullName evidence="2">Uncharacterized protein</fullName>
    </submittedName>
</protein>
<feature type="compositionally biased region" description="Low complexity" evidence="1">
    <location>
        <begin position="140"/>
        <end position="168"/>
    </location>
</feature>
<gene>
    <name evidence="2" type="ORF">AB1Y20_004858</name>
</gene>
<feature type="region of interest" description="Disordered" evidence="1">
    <location>
        <begin position="267"/>
        <end position="293"/>
    </location>
</feature>
<proteinExistence type="predicted"/>
<evidence type="ECO:0000313" key="2">
    <source>
        <dbReference type="EMBL" id="KAL1508763.1"/>
    </source>
</evidence>
<dbReference type="AlphaFoldDB" id="A0AB34J0D6"/>